<dbReference type="EMBL" id="BAABKK010000026">
    <property type="protein sequence ID" value="GAA5198930.1"/>
    <property type="molecule type" value="Genomic_DNA"/>
</dbReference>
<proteinExistence type="predicted"/>
<feature type="transmembrane region" description="Helical" evidence="1">
    <location>
        <begin position="227"/>
        <end position="244"/>
    </location>
</feature>
<feature type="transmembrane region" description="Helical" evidence="1">
    <location>
        <begin position="136"/>
        <end position="156"/>
    </location>
</feature>
<feature type="transmembrane region" description="Helical" evidence="1">
    <location>
        <begin position="414"/>
        <end position="432"/>
    </location>
</feature>
<reference evidence="3" key="1">
    <citation type="journal article" date="2019" name="Int. J. Syst. Evol. Microbiol.">
        <title>The Global Catalogue of Microorganisms (GCM) 10K type strain sequencing project: providing services to taxonomists for standard genome sequencing and annotation.</title>
        <authorList>
            <consortium name="The Broad Institute Genomics Platform"/>
            <consortium name="The Broad Institute Genome Sequencing Center for Infectious Disease"/>
            <person name="Wu L."/>
            <person name="Ma J."/>
        </authorList>
    </citation>
    <scope>NUCLEOTIDE SEQUENCE [LARGE SCALE GENOMIC DNA]</scope>
    <source>
        <strain evidence="3">JCM 18514</strain>
    </source>
</reference>
<dbReference type="Pfam" id="PF19814">
    <property type="entry name" value="DUF6297"/>
    <property type="match status" value="1"/>
</dbReference>
<gene>
    <name evidence="2" type="ORF">GCM10023346_37440</name>
</gene>
<accession>A0ABP9SPN7</accession>
<feature type="transmembrane region" description="Helical" evidence="1">
    <location>
        <begin position="385"/>
        <end position="408"/>
    </location>
</feature>
<dbReference type="InterPro" id="IPR046264">
    <property type="entry name" value="DUF6297"/>
</dbReference>
<feature type="transmembrane region" description="Helical" evidence="1">
    <location>
        <begin position="488"/>
        <end position="507"/>
    </location>
</feature>
<sequence>MSMSTAAVAQPEFVDFDPESATRKVIRPRGQSLLSRLNELYIQFLTFGVGLIYAIGLLNGLTAAAEHGFGGHLISASYGVVQVEYGLVAGFGLLGLAAYWVAGRLGPLAITANQRHWWYSLAIDREPLLARGLRRAVSAAAVVGALTTIPVAVISGSTAMVFAGRVLAGALTGAAILALAAFAQTRLAGPARIQRPARPQGRATSWLLAAASAALGAMLFGTLQGNWIFAVAPAVALVAAALGMRNKLSSVRTTSLLKAGSARGHVQAALTLMDTGELSASLSSGAKRSRVKLPGTPRTAAGALFHAEATVLARQPGRLWRWGLGLAVVPFAGLVRTFDSPVILLPVLLAAAIFSSTAAAGPLWQLRMAPSLDALLPISRTTSRWVHVALPVILMGLWTTAAAGFFVLAGGFRVELLVLGAAAGGGLGAGMLRRAFRQQEDLTKLVYLMQLGRSGPAMLGTRIRGYVLCLFALVPLALGMLFNAPELLVTPAVVLNVVLLVIGVTTADRP</sequence>
<evidence type="ECO:0000313" key="3">
    <source>
        <dbReference type="Proteomes" id="UP001500200"/>
    </source>
</evidence>
<evidence type="ECO:0000256" key="1">
    <source>
        <dbReference type="SAM" id="Phobius"/>
    </source>
</evidence>
<dbReference type="Proteomes" id="UP001500200">
    <property type="component" value="Unassembled WGS sequence"/>
</dbReference>
<protein>
    <recommendedName>
        <fullName evidence="4">ABC transporter permease</fullName>
    </recommendedName>
</protein>
<feature type="transmembrane region" description="Helical" evidence="1">
    <location>
        <begin position="463"/>
        <end position="482"/>
    </location>
</feature>
<keyword evidence="3" id="KW-1185">Reference proteome</keyword>
<keyword evidence="1" id="KW-0472">Membrane</keyword>
<feature type="transmembrane region" description="Helical" evidence="1">
    <location>
        <begin position="40"/>
        <end position="65"/>
    </location>
</feature>
<feature type="transmembrane region" description="Helical" evidence="1">
    <location>
        <begin position="162"/>
        <end position="182"/>
    </location>
</feature>
<feature type="transmembrane region" description="Helical" evidence="1">
    <location>
        <begin position="203"/>
        <end position="221"/>
    </location>
</feature>
<feature type="transmembrane region" description="Helical" evidence="1">
    <location>
        <begin position="319"/>
        <end position="337"/>
    </location>
</feature>
<evidence type="ECO:0000313" key="2">
    <source>
        <dbReference type="EMBL" id="GAA5198930.1"/>
    </source>
</evidence>
<comment type="caution">
    <text evidence="2">The sequence shown here is derived from an EMBL/GenBank/DDBJ whole genome shotgun (WGS) entry which is preliminary data.</text>
</comment>
<feature type="transmembrane region" description="Helical" evidence="1">
    <location>
        <begin position="85"/>
        <end position="102"/>
    </location>
</feature>
<feature type="transmembrane region" description="Helical" evidence="1">
    <location>
        <begin position="343"/>
        <end position="364"/>
    </location>
</feature>
<evidence type="ECO:0008006" key="4">
    <source>
        <dbReference type="Google" id="ProtNLM"/>
    </source>
</evidence>
<keyword evidence="1" id="KW-0812">Transmembrane</keyword>
<name>A0ABP9SPN7_9MICC</name>
<keyword evidence="1" id="KW-1133">Transmembrane helix</keyword>
<organism evidence="2 3">
    <name type="scientific">Arthrobacter gyeryongensis</name>
    <dbReference type="NCBI Taxonomy" id="1650592"/>
    <lineage>
        <taxon>Bacteria</taxon>
        <taxon>Bacillati</taxon>
        <taxon>Actinomycetota</taxon>
        <taxon>Actinomycetes</taxon>
        <taxon>Micrococcales</taxon>
        <taxon>Micrococcaceae</taxon>
        <taxon>Arthrobacter</taxon>
    </lineage>
</organism>